<comment type="function">
    <text evidence="6">Putative transcription activator involved in regulating light control of development.</text>
</comment>
<evidence type="ECO:0000256" key="4">
    <source>
        <dbReference type="ARBA" id="ARBA00022833"/>
    </source>
</evidence>
<accession>A0AAV6NZM2</accession>
<evidence type="ECO:0000256" key="5">
    <source>
        <dbReference type="PROSITE-ProRule" id="PRU00325"/>
    </source>
</evidence>
<dbReference type="AlphaFoldDB" id="A0AAV6NZM2"/>
<dbReference type="PANTHER" id="PTHR31669">
    <property type="entry name" value="PROTEIN FAR1-RELATED SEQUENCE 10-RELATED"/>
    <property type="match status" value="1"/>
</dbReference>
<feature type="domain" description="SWIM-type" evidence="7">
    <location>
        <begin position="563"/>
        <end position="598"/>
    </location>
</feature>
<proteinExistence type="inferred from homology"/>
<name>A0AAV6NZM2_9ROSI</name>
<dbReference type="Pfam" id="PF03101">
    <property type="entry name" value="FAR1"/>
    <property type="match status" value="1"/>
</dbReference>
<dbReference type="InterPro" id="IPR058778">
    <property type="entry name" value="HTH_FAR1-11-like"/>
</dbReference>
<dbReference type="InterPro" id="IPR006564">
    <property type="entry name" value="Znf_PMZ"/>
</dbReference>
<sequence>MASIPSKNVWIRRQQCPCGDWKCYVSCEGEGEETSVAAELVKSERVSSEAMVSPYVGMVFKNDTDAFEYYGNFARRNGFSIRKERSRLSPQLGVYKRDFVCYRSGFAPAKKKPIGENHRDRKSVRCGCDAKMYLSKEVSEGVAQWFVVQFSNVHNHELLEDDQVRLLPAYRKIHEADQERILLLSKAGFPIHRIVKVLELEKGIHGGQLPFLERDVRNFVQNRKKIVQEHDALLNEKREIDTIELLETCKATKESDEEFVYDFTVDANDKVEHVAWSYGDSVNAYDMFGDVVYFDTTYSSITYGLLLGVWLGIDNHGRTIFFGCVLLQDETPRSLAWAFQTFIRFMRGTLPQTILTDLDPGLRDAIRSELPGTKHVISRWNILSKVSSWFSLYLGPRYAEFKSEFDLLYSVESSEDFEIRWDQMVSMFGLVSDKHLDLLFSFREYWVPSYIRGCLLAQMATSAYFKAVDTFLKGVFSAQTCLRSFFEQVGISANFQSHEHQEMQYLQLKTNIPIEEHARSILTPFAFNALQHELVLAMQYAASEMADGSYLIHHFKKMDGERLVMWIEDSEQIHCSCKEFESSGMLCRHALRIFIIKNYFQLPDKYYLSRWRRESSLALSDGHGIESNDGHWFHEYQRLTETLFAESSITKERSEHVHRELMKEITRLLNEIRRMPESDGVAAMDLTESPNAVCNGDRRRRQTKETDEGGRTHTIISKRCKVIDRGGPKLNVIKSIWKIRKRMEIIFN</sequence>
<gene>
    <name evidence="8" type="primary">FRS10</name>
    <name evidence="8" type="ORF">SDJN03_04437</name>
</gene>
<organism evidence="8 9">
    <name type="scientific">Cucurbita argyrosperma subsp. sororia</name>
    <dbReference type="NCBI Taxonomy" id="37648"/>
    <lineage>
        <taxon>Eukaryota</taxon>
        <taxon>Viridiplantae</taxon>
        <taxon>Streptophyta</taxon>
        <taxon>Embryophyta</taxon>
        <taxon>Tracheophyta</taxon>
        <taxon>Spermatophyta</taxon>
        <taxon>Magnoliopsida</taxon>
        <taxon>eudicotyledons</taxon>
        <taxon>Gunneridae</taxon>
        <taxon>Pentapetalae</taxon>
        <taxon>rosids</taxon>
        <taxon>fabids</taxon>
        <taxon>Cucurbitales</taxon>
        <taxon>Cucurbitaceae</taxon>
        <taxon>Cucurbiteae</taxon>
        <taxon>Cucurbita</taxon>
    </lineage>
</organism>
<dbReference type="InterPro" id="IPR018289">
    <property type="entry name" value="MULE_transposase_dom"/>
</dbReference>
<keyword evidence="2 6" id="KW-0479">Metal-binding</keyword>
<evidence type="ECO:0000256" key="2">
    <source>
        <dbReference type="ARBA" id="ARBA00022723"/>
    </source>
</evidence>
<evidence type="ECO:0000256" key="6">
    <source>
        <dbReference type="RuleBase" id="RU367018"/>
    </source>
</evidence>
<feature type="non-terminal residue" evidence="8">
    <location>
        <position position="1"/>
    </location>
</feature>
<protein>
    <recommendedName>
        <fullName evidence="6">Protein FAR1-RELATED SEQUENCE</fullName>
    </recommendedName>
</protein>
<keyword evidence="6" id="KW-0539">Nucleus</keyword>
<keyword evidence="3 5" id="KW-0863">Zinc-finger</keyword>
<evidence type="ECO:0000256" key="1">
    <source>
        <dbReference type="ARBA" id="ARBA00005889"/>
    </source>
</evidence>
<keyword evidence="4 6" id="KW-0862">Zinc</keyword>
<dbReference type="InterPro" id="IPR031052">
    <property type="entry name" value="FHY3/FAR1"/>
</dbReference>
<dbReference type="InterPro" id="IPR004330">
    <property type="entry name" value="FAR1_DNA_bnd_dom"/>
</dbReference>
<dbReference type="Pfam" id="PF10551">
    <property type="entry name" value="MULE"/>
    <property type="match status" value="1"/>
</dbReference>
<comment type="subcellular location">
    <subcellularLocation>
        <location evidence="6">Nucleus</location>
    </subcellularLocation>
</comment>
<comment type="similarity">
    <text evidence="1 6">Belongs to the FHY3/FAR1 family.</text>
</comment>
<comment type="caution">
    <text evidence="8">The sequence shown here is derived from an EMBL/GenBank/DDBJ whole genome shotgun (WGS) entry which is preliminary data.</text>
</comment>
<dbReference type="PROSITE" id="PS50966">
    <property type="entry name" value="ZF_SWIM"/>
    <property type="match status" value="1"/>
</dbReference>
<evidence type="ECO:0000259" key="7">
    <source>
        <dbReference type="PROSITE" id="PS50966"/>
    </source>
</evidence>
<dbReference type="PANTHER" id="PTHR31669:SF185">
    <property type="entry name" value="PROTEIN FAR1-RELATED SEQUENCE"/>
    <property type="match status" value="1"/>
</dbReference>
<keyword evidence="9" id="KW-1185">Reference proteome</keyword>
<reference evidence="8 9" key="1">
    <citation type="journal article" date="2021" name="Hortic Res">
        <title>The domestication of Cucurbita argyrosperma as revealed by the genome of its wild relative.</title>
        <authorList>
            <person name="Barrera-Redondo J."/>
            <person name="Sanchez-de la Vega G."/>
            <person name="Aguirre-Liguori J.A."/>
            <person name="Castellanos-Morales G."/>
            <person name="Gutierrez-Guerrero Y.T."/>
            <person name="Aguirre-Dugua X."/>
            <person name="Aguirre-Planter E."/>
            <person name="Tenaillon M.I."/>
            <person name="Lira-Saade R."/>
            <person name="Eguiarte L.E."/>
        </authorList>
    </citation>
    <scope>NUCLEOTIDE SEQUENCE [LARGE SCALE GENOMIC DNA]</scope>
    <source>
        <strain evidence="8">JBR-2021</strain>
    </source>
</reference>
<dbReference type="GO" id="GO:0008270">
    <property type="term" value="F:zinc ion binding"/>
    <property type="evidence" value="ECO:0007669"/>
    <property type="project" value="UniProtKB-UniRule"/>
</dbReference>
<dbReference type="GO" id="GO:0005634">
    <property type="term" value="C:nucleus"/>
    <property type="evidence" value="ECO:0007669"/>
    <property type="project" value="UniProtKB-SubCell"/>
</dbReference>
<dbReference type="EMBL" id="JAGKQH010000003">
    <property type="protein sequence ID" value="KAG6603828.1"/>
    <property type="molecule type" value="Genomic_DNA"/>
</dbReference>
<dbReference type="InterPro" id="IPR007527">
    <property type="entry name" value="Znf_SWIM"/>
</dbReference>
<dbReference type="SMART" id="SM00575">
    <property type="entry name" value="ZnF_PMZ"/>
    <property type="match status" value="1"/>
</dbReference>
<dbReference type="Pfam" id="PF04434">
    <property type="entry name" value="SWIM"/>
    <property type="match status" value="1"/>
</dbReference>
<evidence type="ECO:0000313" key="8">
    <source>
        <dbReference type="EMBL" id="KAG6603828.1"/>
    </source>
</evidence>
<dbReference type="GO" id="GO:0006355">
    <property type="term" value="P:regulation of DNA-templated transcription"/>
    <property type="evidence" value="ECO:0007669"/>
    <property type="project" value="UniProtKB-UniRule"/>
</dbReference>
<dbReference type="Pfam" id="PF26175">
    <property type="entry name" value="HTH_FAR1"/>
    <property type="match status" value="1"/>
</dbReference>
<evidence type="ECO:0000313" key="9">
    <source>
        <dbReference type="Proteomes" id="UP000685013"/>
    </source>
</evidence>
<dbReference type="Proteomes" id="UP000685013">
    <property type="component" value="Chromosome 3"/>
</dbReference>
<evidence type="ECO:0000256" key="3">
    <source>
        <dbReference type="ARBA" id="ARBA00022771"/>
    </source>
</evidence>